<dbReference type="PANTHER" id="PTHR43283:SF18">
    <property type="match status" value="1"/>
</dbReference>
<feature type="domain" description="Beta-lactamase-related" evidence="2">
    <location>
        <begin position="560"/>
        <end position="728"/>
    </location>
</feature>
<proteinExistence type="predicted"/>
<dbReference type="STRING" id="28084.Lche_0077"/>
<feature type="region of interest" description="Disordered" evidence="1">
    <location>
        <begin position="542"/>
        <end position="562"/>
    </location>
</feature>
<accession>A0A0W0SHJ8</accession>
<dbReference type="Pfam" id="PF00144">
    <property type="entry name" value="Beta-lactamase"/>
    <property type="match status" value="3"/>
</dbReference>
<evidence type="ECO:0000256" key="1">
    <source>
        <dbReference type="SAM" id="MobiDB-lite"/>
    </source>
</evidence>
<dbReference type="InterPro" id="IPR001466">
    <property type="entry name" value="Beta-lactam-related"/>
</dbReference>
<feature type="domain" description="Beta-lactamase-related" evidence="2">
    <location>
        <begin position="830"/>
        <end position="972"/>
    </location>
</feature>
<dbReference type="PATRIC" id="fig|28084.5.peg.84"/>
<comment type="caution">
    <text evidence="3">The sequence shown here is derived from an EMBL/GenBank/DDBJ whole genome shotgun (WGS) entry which is preliminary data.</text>
</comment>
<name>A0A0W0SHJ8_9GAMM</name>
<evidence type="ECO:0000313" key="3">
    <source>
        <dbReference type="EMBL" id="KTC82854.1"/>
    </source>
</evidence>
<dbReference type="PANTHER" id="PTHR43283">
    <property type="entry name" value="BETA-LACTAMASE-RELATED"/>
    <property type="match status" value="1"/>
</dbReference>
<dbReference type="Proteomes" id="UP000054921">
    <property type="component" value="Unassembled WGS sequence"/>
</dbReference>
<dbReference type="InterPro" id="IPR012338">
    <property type="entry name" value="Beta-lactam/transpept-like"/>
</dbReference>
<dbReference type="Gene3D" id="3.40.710.10">
    <property type="entry name" value="DD-peptidase/beta-lactamase superfamily"/>
    <property type="match status" value="3"/>
</dbReference>
<dbReference type="SUPFAM" id="SSF56601">
    <property type="entry name" value="beta-lactamase/transpeptidase-like"/>
    <property type="match status" value="2"/>
</dbReference>
<sequence>MINCMSYAKMAELLLLDVMSKAQIPGISIAFISSDGIISTQEKGLTDGCGLFAIPVDPLKYPFHKLGLGTKDAVVLFDDTLYYVNQTTQSVHQIQLNESNQSSYQKLRESCTDTYKLANSQESELITTLTGLAPPTKVQPETVFGAASLSKPVFAYLVQKLMQSNAANQAKRGTGKFNLDKFNLSQFDLDTPLFHILPLEEFEIDGMKFDMSDKSAVVCAKALTARMVLSHTTGLAHGEMKFQFIPNPKEKDSKEKMHGYSNVGIVYLQQVIEKLTEANLETLAKNHVFDRCDMTHSTYEPLKAYHSLLHAEKEPLFDEMKPGQIVILKEDEQLTAYWLDNGKIVNRSFPERVVSSILEQLPDKGKLSNNPELIGAVVSQYGCKEPKPCAANTLRTTASDYAQFVKHLSHDSSIENPFIPHAFMTHDRGLAGAIGIARDKIRDSILSHVAWGLGWGLQTNEKEEVVTAYHSGDMNDCRAWVAINLKDKSAMVFFANSHNGHILAEQIVPSTIQIELASNYFFPKWGFARTIDELGGKTNNWGINPLPRPNPSKERTSSLSELQKRTSIPSIATAIISDRGVVTTEEVGVTNVSKPEEVTSSTVFEAASLSKPVFAYIVLKLAQKDLIDLDKPLHEYGDFGPPQMRTDKNYKKLTARMILSHQAGLPNEFSSPESLKYVSEVGKQFDYSGVAYQFLGEIVEHITAKSLEALAQEEFAKIGMTDSSFMPPTGCSLIKLPDEEEEPTPERIKKLLKDTLDVHGQLSIILQKDKLFVAERAVDGSVQMTEKNSNQLEEKSLQEIKARFAQIPPFFWSKPIPVEARELPLVTTIIGHPPEHAATIAIGHDQDGSVNRKQKFYMVHPAGSLYTTTSDYAKFLKACINDPYIRWEMFKPVVSSLKDKDTKAMKQGVSTDTLDQISWGLGIGIQKNTDGTRIAFHWGDNGTGRNLAAINLTTDEAVVCLTNSENGPAVFREIAEPIVGDLSAIGQWLSIREELPLDMRLKENPTQEMNPRLQEQTQIKTTGVATKGQQEVEQKHFDLGLF</sequence>
<dbReference type="AlphaFoldDB" id="A0A0W0SHJ8"/>
<evidence type="ECO:0000313" key="4">
    <source>
        <dbReference type="Proteomes" id="UP000054921"/>
    </source>
</evidence>
<dbReference type="EMBL" id="LNXW01000006">
    <property type="protein sequence ID" value="KTC82854.1"/>
    <property type="molecule type" value="Genomic_DNA"/>
</dbReference>
<feature type="domain" description="Beta-lactamase-related" evidence="2">
    <location>
        <begin position="132"/>
        <end position="499"/>
    </location>
</feature>
<reference evidence="3 4" key="1">
    <citation type="submission" date="2015-11" db="EMBL/GenBank/DDBJ databases">
        <title>Genomic analysis of 38 Legionella species identifies large and diverse effector repertoires.</title>
        <authorList>
            <person name="Burstein D."/>
            <person name="Amaro F."/>
            <person name="Zusman T."/>
            <person name="Lifshitz Z."/>
            <person name="Cohen O."/>
            <person name="Gilbert J.A."/>
            <person name="Pupko T."/>
            <person name="Shuman H.A."/>
            <person name="Segal G."/>
        </authorList>
    </citation>
    <scope>NUCLEOTIDE SEQUENCE [LARGE SCALE GENOMIC DNA]</scope>
    <source>
        <strain evidence="3 4">ORW</strain>
    </source>
</reference>
<evidence type="ECO:0000259" key="2">
    <source>
        <dbReference type="Pfam" id="PF00144"/>
    </source>
</evidence>
<organism evidence="3 4">
    <name type="scientific">Legionella cherrii</name>
    <dbReference type="NCBI Taxonomy" id="28084"/>
    <lineage>
        <taxon>Bacteria</taxon>
        <taxon>Pseudomonadati</taxon>
        <taxon>Pseudomonadota</taxon>
        <taxon>Gammaproteobacteria</taxon>
        <taxon>Legionellales</taxon>
        <taxon>Legionellaceae</taxon>
        <taxon>Legionella</taxon>
    </lineage>
</organism>
<dbReference type="InterPro" id="IPR050789">
    <property type="entry name" value="Diverse_Enzym_Activities"/>
</dbReference>
<protein>
    <submittedName>
        <fullName evidence="3">Putative secreted esterase</fullName>
    </submittedName>
</protein>
<gene>
    <name evidence="3" type="ORF">Lche_0077</name>
</gene>